<protein>
    <submittedName>
        <fullName evidence="1">Uncharacterized protein</fullName>
    </submittedName>
</protein>
<organism evidence="1 2">
    <name type="scientific">Corynascus novoguineensis</name>
    <dbReference type="NCBI Taxonomy" id="1126955"/>
    <lineage>
        <taxon>Eukaryota</taxon>
        <taxon>Fungi</taxon>
        <taxon>Dikarya</taxon>
        <taxon>Ascomycota</taxon>
        <taxon>Pezizomycotina</taxon>
        <taxon>Sordariomycetes</taxon>
        <taxon>Sordariomycetidae</taxon>
        <taxon>Sordariales</taxon>
        <taxon>Chaetomiaceae</taxon>
        <taxon>Corynascus</taxon>
    </lineage>
</organism>
<keyword evidence="2" id="KW-1185">Reference proteome</keyword>
<proteinExistence type="predicted"/>
<sequence length="78" mass="8809">MHLETLLSDYVFNLAETIKAGLELLEACPRIPVKQSTLGLKMVPNLPEIMTEEGVRVFTADPVSAWKLVDIVKRYPRL</sequence>
<evidence type="ECO:0000313" key="1">
    <source>
        <dbReference type="EMBL" id="KAK4245552.1"/>
    </source>
</evidence>
<dbReference type="EMBL" id="MU857697">
    <property type="protein sequence ID" value="KAK4245552.1"/>
    <property type="molecule type" value="Genomic_DNA"/>
</dbReference>
<gene>
    <name evidence="1" type="ORF">C7999DRAFT_34040</name>
</gene>
<accession>A0AAN7HHD4</accession>
<comment type="caution">
    <text evidence="1">The sequence shown here is derived from an EMBL/GenBank/DDBJ whole genome shotgun (WGS) entry which is preliminary data.</text>
</comment>
<dbReference type="AlphaFoldDB" id="A0AAN7HHD4"/>
<reference evidence="1" key="1">
    <citation type="journal article" date="2023" name="Mol. Phylogenet. Evol.">
        <title>Genome-scale phylogeny and comparative genomics of the fungal order Sordariales.</title>
        <authorList>
            <person name="Hensen N."/>
            <person name="Bonometti L."/>
            <person name="Westerberg I."/>
            <person name="Brannstrom I.O."/>
            <person name="Guillou S."/>
            <person name="Cros-Aarteil S."/>
            <person name="Calhoun S."/>
            <person name="Haridas S."/>
            <person name="Kuo A."/>
            <person name="Mondo S."/>
            <person name="Pangilinan J."/>
            <person name="Riley R."/>
            <person name="LaButti K."/>
            <person name="Andreopoulos B."/>
            <person name="Lipzen A."/>
            <person name="Chen C."/>
            <person name="Yan M."/>
            <person name="Daum C."/>
            <person name="Ng V."/>
            <person name="Clum A."/>
            <person name="Steindorff A."/>
            <person name="Ohm R.A."/>
            <person name="Martin F."/>
            <person name="Silar P."/>
            <person name="Natvig D.O."/>
            <person name="Lalanne C."/>
            <person name="Gautier V."/>
            <person name="Ament-Velasquez S.L."/>
            <person name="Kruys A."/>
            <person name="Hutchinson M.I."/>
            <person name="Powell A.J."/>
            <person name="Barry K."/>
            <person name="Miller A.N."/>
            <person name="Grigoriev I.V."/>
            <person name="Debuchy R."/>
            <person name="Gladieux P."/>
            <person name="Hiltunen Thoren M."/>
            <person name="Johannesson H."/>
        </authorList>
    </citation>
    <scope>NUCLEOTIDE SEQUENCE</scope>
    <source>
        <strain evidence="1">CBS 359.72</strain>
    </source>
</reference>
<reference evidence="1" key="2">
    <citation type="submission" date="2023-05" db="EMBL/GenBank/DDBJ databases">
        <authorList>
            <consortium name="Lawrence Berkeley National Laboratory"/>
            <person name="Steindorff A."/>
            <person name="Hensen N."/>
            <person name="Bonometti L."/>
            <person name="Westerberg I."/>
            <person name="Brannstrom I.O."/>
            <person name="Guillou S."/>
            <person name="Cros-Aarteil S."/>
            <person name="Calhoun S."/>
            <person name="Haridas S."/>
            <person name="Kuo A."/>
            <person name="Mondo S."/>
            <person name="Pangilinan J."/>
            <person name="Riley R."/>
            <person name="Labutti K."/>
            <person name="Andreopoulos B."/>
            <person name="Lipzen A."/>
            <person name="Chen C."/>
            <person name="Yanf M."/>
            <person name="Daum C."/>
            <person name="Ng V."/>
            <person name="Clum A."/>
            <person name="Ohm R."/>
            <person name="Martin F."/>
            <person name="Silar P."/>
            <person name="Natvig D."/>
            <person name="Lalanne C."/>
            <person name="Gautier V."/>
            <person name="Ament-Velasquez S.L."/>
            <person name="Kruys A."/>
            <person name="Hutchinson M.I."/>
            <person name="Powell A.J."/>
            <person name="Barry K."/>
            <person name="Miller A.N."/>
            <person name="Grigoriev I.V."/>
            <person name="Debuchy R."/>
            <person name="Gladieux P."/>
            <person name="Thoren M.H."/>
            <person name="Johannesson H."/>
        </authorList>
    </citation>
    <scope>NUCLEOTIDE SEQUENCE</scope>
    <source>
        <strain evidence="1">CBS 359.72</strain>
    </source>
</reference>
<evidence type="ECO:0000313" key="2">
    <source>
        <dbReference type="Proteomes" id="UP001303647"/>
    </source>
</evidence>
<dbReference type="Proteomes" id="UP001303647">
    <property type="component" value="Unassembled WGS sequence"/>
</dbReference>
<name>A0AAN7HHD4_9PEZI</name>